<dbReference type="Gene3D" id="2.60.40.10">
    <property type="entry name" value="Immunoglobulins"/>
    <property type="match status" value="1"/>
</dbReference>
<gene>
    <name evidence="1" type="ORF">OS493_027086</name>
</gene>
<keyword evidence="2" id="KW-1185">Reference proteome</keyword>
<dbReference type="Proteomes" id="UP001163046">
    <property type="component" value="Unassembled WGS sequence"/>
</dbReference>
<organism evidence="1 2">
    <name type="scientific">Desmophyllum pertusum</name>
    <dbReference type="NCBI Taxonomy" id="174260"/>
    <lineage>
        <taxon>Eukaryota</taxon>
        <taxon>Metazoa</taxon>
        <taxon>Cnidaria</taxon>
        <taxon>Anthozoa</taxon>
        <taxon>Hexacorallia</taxon>
        <taxon>Scleractinia</taxon>
        <taxon>Caryophylliina</taxon>
        <taxon>Caryophylliidae</taxon>
        <taxon>Desmophyllum</taxon>
    </lineage>
</organism>
<name>A0A9W9YCW2_9CNID</name>
<evidence type="ECO:0000313" key="1">
    <source>
        <dbReference type="EMBL" id="KAJ7327396.1"/>
    </source>
</evidence>
<dbReference type="InterPro" id="IPR013783">
    <property type="entry name" value="Ig-like_fold"/>
</dbReference>
<accession>A0A9W9YCW2</accession>
<evidence type="ECO:0000313" key="2">
    <source>
        <dbReference type="Proteomes" id="UP001163046"/>
    </source>
</evidence>
<dbReference type="OrthoDB" id="10664809at2759"/>
<proteinExistence type="predicted"/>
<sequence length="366" mass="41450">MEISGSSMLHSTTLCIPNTSILPTSNRSIYLNVIFTDMFQGGYPFYIKLDTSSDSFTGQFQVMFGDIPPVPAVRINDSLLNGNVPESSTTGEVQCGVLNMSGEFVSDTVPFLYTKPQKVKYDEERRRKIRNYLDGKITSTEDGYEYLSLVLEKMEDIDLNSKGGTSSNGKDKTRALSLLRMIVETAAKINAMKFFTIIFSTPVGRNVFKSFKDEDLLLEEVARENGNEELACFLEERHFMYRDDEDDSDDEVDWGALAEAAKEYQRREAGREIIRSTSSEDSHGYSGDVDECLTMLSEHDRVIESYFEEPLDELETTTDAQCQEEAQTLSEDARPNFPNGYFPKWKIASQLCQKTVKLLKSILKIH</sequence>
<protein>
    <submittedName>
        <fullName evidence="1">Uncharacterized protein</fullName>
    </submittedName>
</protein>
<reference evidence="1" key="1">
    <citation type="submission" date="2023-01" db="EMBL/GenBank/DDBJ databases">
        <title>Genome assembly of the deep-sea coral Lophelia pertusa.</title>
        <authorList>
            <person name="Herrera S."/>
            <person name="Cordes E."/>
        </authorList>
    </citation>
    <scope>NUCLEOTIDE SEQUENCE</scope>
    <source>
        <strain evidence="1">USNM1676648</strain>
        <tissue evidence="1">Polyp</tissue>
    </source>
</reference>
<comment type="caution">
    <text evidence="1">The sequence shown here is derived from an EMBL/GenBank/DDBJ whole genome shotgun (WGS) entry which is preliminary data.</text>
</comment>
<dbReference type="EMBL" id="MU827801">
    <property type="protein sequence ID" value="KAJ7327396.1"/>
    <property type="molecule type" value="Genomic_DNA"/>
</dbReference>
<dbReference type="AlphaFoldDB" id="A0A9W9YCW2"/>